<dbReference type="EMBL" id="JABEZV010000010">
    <property type="protein sequence ID" value="MBA0722776.1"/>
    <property type="molecule type" value="Genomic_DNA"/>
</dbReference>
<organism evidence="1 2">
    <name type="scientific">Gossypium laxum</name>
    <dbReference type="NCBI Taxonomy" id="34288"/>
    <lineage>
        <taxon>Eukaryota</taxon>
        <taxon>Viridiplantae</taxon>
        <taxon>Streptophyta</taxon>
        <taxon>Embryophyta</taxon>
        <taxon>Tracheophyta</taxon>
        <taxon>Spermatophyta</taxon>
        <taxon>Magnoliopsida</taxon>
        <taxon>eudicotyledons</taxon>
        <taxon>Gunneridae</taxon>
        <taxon>Pentapetalae</taxon>
        <taxon>rosids</taxon>
        <taxon>malvids</taxon>
        <taxon>Malvales</taxon>
        <taxon>Malvaceae</taxon>
        <taxon>Malvoideae</taxon>
        <taxon>Gossypium</taxon>
    </lineage>
</organism>
<evidence type="ECO:0000313" key="1">
    <source>
        <dbReference type="EMBL" id="MBA0722776.1"/>
    </source>
</evidence>
<evidence type="ECO:0008006" key="3">
    <source>
        <dbReference type="Google" id="ProtNLM"/>
    </source>
</evidence>
<dbReference type="Proteomes" id="UP000593574">
    <property type="component" value="Unassembled WGS sequence"/>
</dbReference>
<sequence>MKFVETLGVVGLDDDLKLREFSKSLTEKAYTWHVNLKPIFVESWNKMCAIFGEKFISTQEKVSLVDLGREYQTKRECLGLHSML</sequence>
<keyword evidence="2" id="KW-1185">Reference proteome</keyword>
<proteinExistence type="predicted"/>
<gene>
    <name evidence="1" type="ORF">Golax_003422</name>
</gene>
<dbReference type="AlphaFoldDB" id="A0A7J9AFD2"/>
<evidence type="ECO:0000313" key="2">
    <source>
        <dbReference type="Proteomes" id="UP000593574"/>
    </source>
</evidence>
<accession>A0A7J9AFD2</accession>
<name>A0A7J9AFD2_9ROSI</name>
<protein>
    <recommendedName>
        <fullName evidence="3">Retrotransposon gag domain-containing protein</fullName>
    </recommendedName>
</protein>
<comment type="caution">
    <text evidence="1">The sequence shown here is derived from an EMBL/GenBank/DDBJ whole genome shotgun (WGS) entry which is preliminary data.</text>
</comment>
<reference evidence="1 2" key="1">
    <citation type="journal article" date="2019" name="Genome Biol. Evol.">
        <title>Insights into the evolution of the New World diploid cottons (Gossypium, subgenus Houzingenia) based on genome sequencing.</title>
        <authorList>
            <person name="Grover C.E."/>
            <person name="Arick M.A. 2nd"/>
            <person name="Thrash A."/>
            <person name="Conover J.L."/>
            <person name="Sanders W.S."/>
            <person name="Peterson D.G."/>
            <person name="Frelichowski J.E."/>
            <person name="Scheffler J.A."/>
            <person name="Scheffler B.E."/>
            <person name="Wendel J.F."/>
        </authorList>
    </citation>
    <scope>NUCLEOTIDE SEQUENCE [LARGE SCALE GENOMIC DNA]</scope>
    <source>
        <strain evidence="1">4</strain>
        <tissue evidence="1">Leaf</tissue>
    </source>
</reference>